<keyword evidence="4" id="KW-0812">Transmembrane</keyword>
<feature type="compositionally biased region" description="Acidic residues" evidence="3">
    <location>
        <begin position="52"/>
        <end position="63"/>
    </location>
</feature>
<dbReference type="RefSeq" id="WP_266000647.1">
    <property type="nucleotide sequence ID" value="NZ_JAPJDN010000047.1"/>
</dbReference>
<evidence type="ECO:0000256" key="3">
    <source>
        <dbReference type="SAM" id="MobiDB-lite"/>
    </source>
</evidence>
<accession>A0ABT3SMN9</accession>
<feature type="compositionally biased region" description="Basic and acidic residues" evidence="3">
    <location>
        <begin position="21"/>
        <end position="41"/>
    </location>
</feature>
<evidence type="ECO:0000313" key="5">
    <source>
        <dbReference type="EMBL" id="MCX2940788.1"/>
    </source>
</evidence>
<sequence length="241" mass="25266">MEGDAGSGRLIPPATTDDDAERSGAEESVKPEPADAERSEAQEPVNETPATTDDEIVESETTADETNAAQGEQPRGSRLSGRRLVTVCAALVIVSLLVATGGFFALRAHQKSVASARAEAVALAAAKDCVTATQAPDATAMAASQEKIIDCATGDFGAQATLYSGLLVDAYQAAKVQVQVSNMRAAVERHNDDGSMDVLVAVRVKVSNTATQDQEQGYRLRVRMAPEGGTYKIAKLDQVSK</sequence>
<evidence type="ECO:0000313" key="6">
    <source>
        <dbReference type="Proteomes" id="UP001300745"/>
    </source>
</evidence>
<reference evidence="5 6" key="1">
    <citation type="submission" date="2022-11" db="EMBL/GenBank/DDBJ databases">
        <title>Mycobacterium sp. nov.</title>
        <authorList>
            <person name="Papic B."/>
            <person name="Spicic S."/>
            <person name="Duvnjak S."/>
        </authorList>
    </citation>
    <scope>NUCLEOTIDE SEQUENCE [LARGE SCALE GENOMIC DNA]</scope>
    <source>
        <strain evidence="5 6">CVI_P4</strain>
    </source>
</reference>
<dbReference type="PANTHER" id="PTHR37042:SF4">
    <property type="entry name" value="OUTER MEMBRANE PROTEIN RV1973"/>
    <property type="match status" value="1"/>
</dbReference>
<name>A0ABT3SMN9_9MYCO</name>
<keyword evidence="6" id="KW-1185">Reference proteome</keyword>
<evidence type="ECO:0000256" key="1">
    <source>
        <dbReference type="ARBA" id="ARBA00004370"/>
    </source>
</evidence>
<evidence type="ECO:0000256" key="2">
    <source>
        <dbReference type="ARBA" id="ARBA00023136"/>
    </source>
</evidence>
<dbReference type="PANTHER" id="PTHR37042">
    <property type="entry name" value="OUTER MEMBRANE PROTEIN RV1973"/>
    <property type="match status" value="1"/>
</dbReference>
<gene>
    <name evidence="5" type="ORF">ORI27_29270</name>
</gene>
<protein>
    <submittedName>
        <fullName evidence="5">Mce protein</fullName>
    </submittedName>
</protein>
<evidence type="ECO:0000256" key="4">
    <source>
        <dbReference type="SAM" id="Phobius"/>
    </source>
</evidence>
<organism evidence="5 6">
    <name type="scientific">Mycobacterium pinniadriaticum</name>
    <dbReference type="NCBI Taxonomy" id="2994102"/>
    <lineage>
        <taxon>Bacteria</taxon>
        <taxon>Bacillati</taxon>
        <taxon>Actinomycetota</taxon>
        <taxon>Actinomycetes</taxon>
        <taxon>Mycobacteriales</taxon>
        <taxon>Mycobacteriaceae</taxon>
        <taxon>Mycobacterium</taxon>
    </lineage>
</organism>
<comment type="caution">
    <text evidence="5">The sequence shown here is derived from an EMBL/GenBank/DDBJ whole genome shotgun (WGS) entry which is preliminary data.</text>
</comment>
<comment type="subcellular location">
    <subcellularLocation>
        <location evidence="1">Membrane</location>
    </subcellularLocation>
</comment>
<dbReference type="EMBL" id="JAPJDO010000047">
    <property type="protein sequence ID" value="MCX2940788.1"/>
    <property type="molecule type" value="Genomic_DNA"/>
</dbReference>
<feature type="transmembrane region" description="Helical" evidence="4">
    <location>
        <begin position="84"/>
        <end position="106"/>
    </location>
</feature>
<keyword evidence="4" id="KW-1133">Transmembrane helix</keyword>
<feature type="region of interest" description="Disordered" evidence="3">
    <location>
        <begin position="1"/>
        <end position="77"/>
    </location>
</feature>
<dbReference type="Proteomes" id="UP001300745">
    <property type="component" value="Unassembled WGS sequence"/>
</dbReference>
<keyword evidence="2 4" id="KW-0472">Membrane</keyword>
<proteinExistence type="predicted"/>